<keyword evidence="4" id="KW-1185">Reference proteome</keyword>
<protein>
    <recommendedName>
        <fullName evidence="5">Tubulin/FtsZ GTPase domain-containing protein</fullName>
    </recommendedName>
</protein>
<sequence length="58" mass="6344">MREIVHLQIGQCGNQIGSKVENMCPGPCLLTWSLAPWTVSEEAESELSLGRTISSTVR</sequence>
<dbReference type="InterPro" id="IPR036525">
    <property type="entry name" value="Tubulin/FtsZ_GTPase_sf"/>
</dbReference>
<evidence type="ECO:0008006" key="5">
    <source>
        <dbReference type="Google" id="ProtNLM"/>
    </source>
</evidence>
<evidence type="ECO:0000313" key="3">
    <source>
        <dbReference type="Ensembl" id="ENSENLP00000000964.1"/>
    </source>
</evidence>
<dbReference type="InterPro" id="IPR013838">
    <property type="entry name" value="Beta-tubulin_BS"/>
</dbReference>
<dbReference type="AlphaFoldDB" id="A0A665SWH9"/>
<dbReference type="Proteomes" id="UP000472264">
    <property type="component" value="Chromosome 5"/>
</dbReference>
<evidence type="ECO:0000313" key="4">
    <source>
        <dbReference type="Proteomes" id="UP000472264"/>
    </source>
</evidence>
<dbReference type="Gene3D" id="3.40.50.1440">
    <property type="entry name" value="Tubulin/FtsZ, GTPase domain"/>
    <property type="match status" value="1"/>
</dbReference>
<accession>A0A665SWH9</accession>
<dbReference type="Ensembl" id="ENSENLT00000001100.1">
    <property type="protein sequence ID" value="ENSENLP00000000964.1"/>
    <property type="gene ID" value="ENSENLG00000000641.1"/>
</dbReference>
<reference evidence="3" key="3">
    <citation type="submission" date="2025-09" db="UniProtKB">
        <authorList>
            <consortium name="Ensembl"/>
        </authorList>
    </citation>
    <scope>IDENTIFICATION</scope>
</reference>
<proteinExistence type="predicted"/>
<dbReference type="SUPFAM" id="SSF52490">
    <property type="entry name" value="Tubulin nucleotide-binding domain-like"/>
    <property type="match status" value="1"/>
</dbReference>
<evidence type="ECO:0000256" key="2">
    <source>
        <dbReference type="ARBA" id="ARBA00022490"/>
    </source>
</evidence>
<name>A0A665SWH9_ECHNA</name>
<keyword evidence="2" id="KW-0963">Cytoplasm</keyword>
<dbReference type="InParanoid" id="A0A665SWH9"/>
<dbReference type="GO" id="GO:0005737">
    <property type="term" value="C:cytoplasm"/>
    <property type="evidence" value="ECO:0007669"/>
    <property type="project" value="UniProtKB-SubCell"/>
</dbReference>
<comment type="subcellular location">
    <subcellularLocation>
        <location evidence="1">Cytoplasm</location>
    </subcellularLocation>
</comment>
<reference evidence="3" key="1">
    <citation type="submission" date="2021-04" db="EMBL/GenBank/DDBJ databases">
        <authorList>
            <consortium name="Wellcome Sanger Institute Data Sharing"/>
        </authorList>
    </citation>
    <scope>NUCLEOTIDE SEQUENCE [LARGE SCALE GENOMIC DNA]</scope>
</reference>
<organism evidence="3 4">
    <name type="scientific">Echeneis naucrates</name>
    <name type="common">Live sharksucker</name>
    <dbReference type="NCBI Taxonomy" id="173247"/>
    <lineage>
        <taxon>Eukaryota</taxon>
        <taxon>Metazoa</taxon>
        <taxon>Chordata</taxon>
        <taxon>Craniata</taxon>
        <taxon>Vertebrata</taxon>
        <taxon>Euteleostomi</taxon>
        <taxon>Actinopterygii</taxon>
        <taxon>Neopterygii</taxon>
        <taxon>Teleostei</taxon>
        <taxon>Neoteleostei</taxon>
        <taxon>Acanthomorphata</taxon>
        <taxon>Carangaria</taxon>
        <taxon>Carangiformes</taxon>
        <taxon>Echeneidae</taxon>
        <taxon>Echeneis</taxon>
    </lineage>
</organism>
<dbReference type="PROSITE" id="PS00228">
    <property type="entry name" value="TUBULIN_B_AUTOREG"/>
    <property type="match status" value="1"/>
</dbReference>
<evidence type="ECO:0000256" key="1">
    <source>
        <dbReference type="ARBA" id="ARBA00004496"/>
    </source>
</evidence>
<reference evidence="3" key="2">
    <citation type="submission" date="2025-08" db="UniProtKB">
        <authorList>
            <consortium name="Ensembl"/>
        </authorList>
    </citation>
    <scope>IDENTIFICATION</scope>
</reference>